<name>A0A6B0UQQ8_IXORI</name>
<dbReference type="AlphaFoldDB" id="A0A6B0UQQ8"/>
<protein>
    <submittedName>
        <fullName evidence="2">Putative secreted protein</fullName>
    </submittedName>
</protein>
<proteinExistence type="predicted"/>
<feature type="signal peptide" evidence="1">
    <location>
        <begin position="1"/>
        <end position="19"/>
    </location>
</feature>
<sequence>MPSLRIGGTLFLLPLCATGSSPSLSDDDEVPSLDVVVSSSSSTTTRPLIIFRGSDVGKTLERYVRFILARTRVDPGRNSLEGPFQIKMCTIARLVETLKISGIMDQNAEIIRRPRLQSGARRGLVQ</sequence>
<feature type="chain" id="PRO_5025341078" evidence="1">
    <location>
        <begin position="20"/>
        <end position="126"/>
    </location>
</feature>
<evidence type="ECO:0000256" key="1">
    <source>
        <dbReference type="SAM" id="SignalP"/>
    </source>
</evidence>
<accession>A0A6B0UQQ8</accession>
<evidence type="ECO:0000313" key="2">
    <source>
        <dbReference type="EMBL" id="MXU91844.1"/>
    </source>
</evidence>
<reference evidence="2" key="1">
    <citation type="submission" date="2019-12" db="EMBL/GenBank/DDBJ databases">
        <title>An insight into the sialome of adult female Ixodes ricinus ticks feeding for 6 days.</title>
        <authorList>
            <person name="Perner J."/>
            <person name="Ribeiro J.M.C."/>
        </authorList>
    </citation>
    <scope>NUCLEOTIDE SEQUENCE</scope>
    <source>
        <strain evidence="2">Semi-engorged</strain>
        <tissue evidence="2">Salivary glands</tissue>
    </source>
</reference>
<dbReference type="EMBL" id="GIFC01009761">
    <property type="protein sequence ID" value="MXU91844.1"/>
    <property type="molecule type" value="Transcribed_RNA"/>
</dbReference>
<organism evidence="2">
    <name type="scientific">Ixodes ricinus</name>
    <name type="common">Common tick</name>
    <name type="synonym">Acarus ricinus</name>
    <dbReference type="NCBI Taxonomy" id="34613"/>
    <lineage>
        <taxon>Eukaryota</taxon>
        <taxon>Metazoa</taxon>
        <taxon>Ecdysozoa</taxon>
        <taxon>Arthropoda</taxon>
        <taxon>Chelicerata</taxon>
        <taxon>Arachnida</taxon>
        <taxon>Acari</taxon>
        <taxon>Parasitiformes</taxon>
        <taxon>Ixodida</taxon>
        <taxon>Ixodoidea</taxon>
        <taxon>Ixodidae</taxon>
        <taxon>Ixodinae</taxon>
        <taxon>Ixodes</taxon>
    </lineage>
</organism>
<keyword evidence="1" id="KW-0732">Signal</keyword>